<dbReference type="Gene3D" id="3.40.190.10">
    <property type="entry name" value="Periplasmic binding protein-like II"/>
    <property type="match status" value="2"/>
</dbReference>
<evidence type="ECO:0000259" key="8">
    <source>
        <dbReference type="SMART" id="SM00062"/>
    </source>
</evidence>
<sequence>MLRREKMKKRILISLISLLLASTLLSGCGGQRAQKAGSEDPKEKKELKKFSIGYLASPGHVLYFVAKEKGFFEEEGLDVELFLFTNSGEGLNAISSGKVDAGSFGTAAPLTFISKGTDFTIFGGQQTEGHGIVALPEKAKEFTDLNSFKGKTIATVRLATGDVIFRAALTEAGIDWKNDLTINELDSPAAVIEAVKKGSVDAGIVWTPFIKLGEKQGLQIVKYSGDLVKMHTCCRQVALSSKIKEKPEDFVRFEAALIKAYKFYLENQDETVDIISKYAKVDKDIIKEETYGGHIYSIPDPDKDGVIKFWDLINKSGYITSDLNIEDYIDTSIYKLALEDVLQQHPDDAVYKKLKSDFKE</sequence>
<evidence type="ECO:0000256" key="7">
    <source>
        <dbReference type="SAM" id="SignalP"/>
    </source>
</evidence>
<keyword evidence="3" id="KW-0813">Transport</keyword>
<accession>A0A4Q0I3A7</accession>
<dbReference type="PROSITE" id="PS51257">
    <property type="entry name" value="PROKAR_LIPOPROTEIN"/>
    <property type="match status" value="1"/>
</dbReference>
<keyword evidence="4" id="KW-1003">Cell membrane</keyword>
<dbReference type="SMART" id="SM00062">
    <property type="entry name" value="PBPb"/>
    <property type="match status" value="1"/>
</dbReference>
<dbReference type="SUPFAM" id="SSF53850">
    <property type="entry name" value="Periplasmic binding protein-like II"/>
    <property type="match status" value="1"/>
</dbReference>
<comment type="similarity">
    <text evidence="2">Belongs to the bacterial solute-binding protein SsuA/TauA family.</text>
</comment>
<evidence type="ECO:0000256" key="5">
    <source>
        <dbReference type="ARBA" id="ARBA00022519"/>
    </source>
</evidence>
<gene>
    <name evidence="9" type="ORF">EFD62_11465</name>
</gene>
<dbReference type="PANTHER" id="PTHR30024:SF42">
    <property type="entry name" value="ALIPHATIC SULFONATES-BINDING PROTEIN-RELATED"/>
    <property type="match status" value="1"/>
</dbReference>
<dbReference type="PANTHER" id="PTHR30024">
    <property type="entry name" value="ALIPHATIC SULFONATES-BINDING PROTEIN-RELATED"/>
    <property type="match status" value="1"/>
</dbReference>
<dbReference type="AlphaFoldDB" id="A0A4Q0I3A7"/>
<keyword evidence="6" id="KW-0472">Membrane</keyword>
<dbReference type="Pfam" id="PF13379">
    <property type="entry name" value="NMT1_2"/>
    <property type="match status" value="1"/>
</dbReference>
<dbReference type="GO" id="GO:0005886">
    <property type="term" value="C:plasma membrane"/>
    <property type="evidence" value="ECO:0007669"/>
    <property type="project" value="UniProtKB-SubCell"/>
</dbReference>
<comment type="caution">
    <text evidence="9">The sequence shown here is derived from an EMBL/GenBank/DDBJ whole genome shotgun (WGS) entry which is preliminary data.</text>
</comment>
<dbReference type="InterPro" id="IPR044527">
    <property type="entry name" value="NrtA/CpmA_ABC-bd_dom"/>
</dbReference>
<evidence type="ECO:0000256" key="1">
    <source>
        <dbReference type="ARBA" id="ARBA00004533"/>
    </source>
</evidence>
<evidence type="ECO:0000256" key="6">
    <source>
        <dbReference type="ARBA" id="ARBA00023136"/>
    </source>
</evidence>
<keyword evidence="10" id="KW-1185">Reference proteome</keyword>
<evidence type="ECO:0000313" key="10">
    <source>
        <dbReference type="Proteomes" id="UP000289166"/>
    </source>
</evidence>
<evidence type="ECO:0000256" key="4">
    <source>
        <dbReference type="ARBA" id="ARBA00022475"/>
    </source>
</evidence>
<dbReference type="InterPro" id="IPR001638">
    <property type="entry name" value="Solute-binding_3/MltF_N"/>
</dbReference>
<evidence type="ECO:0000256" key="2">
    <source>
        <dbReference type="ARBA" id="ARBA00010742"/>
    </source>
</evidence>
<name>A0A4Q0I3A7_9FIRM</name>
<feature type="domain" description="Solute-binding protein family 3/N-terminal" evidence="8">
    <location>
        <begin position="49"/>
        <end position="282"/>
    </location>
</feature>
<reference evidence="10" key="1">
    <citation type="submission" date="2018-11" db="EMBL/GenBank/DDBJ databases">
        <title>Genome sequencing of a novel mesophilic and cellulolytic organism within the genus Hungateiclostridium.</title>
        <authorList>
            <person name="Rettenmaier R."/>
            <person name="Liebl W."/>
            <person name="Zverlov V."/>
        </authorList>
    </citation>
    <scope>NUCLEOTIDE SEQUENCE [LARGE SCALE GENOMIC DNA]</scope>
    <source>
        <strain evidence="10">N2K1</strain>
    </source>
</reference>
<keyword evidence="5" id="KW-0997">Cell inner membrane</keyword>
<evidence type="ECO:0000313" key="9">
    <source>
        <dbReference type="EMBL" id="RXE58661.1"/>
    </source>
</evidence>
<comment type="subcellular location">
    <subcellularLocation>
        <location evidence="1">Cell inner membrane</location>
    </subcellularLocation>
</comment>
<dbReference type="CDD" id="cd13553">
    <property type="entry name" value="PBP2_NrtA_CpmA_like"/>
    <property type="match status" value="1"/>
</dbReference>
<feature type="chain" id="PRO_5038582407" evidence="7">
    <location>
        <begin position="27"/>
        <end position="360"/>
    </location>
</feature>
<dbReference type="OrthoDB" id="9815602at2"/>
<feature type="signal peptide" evidence="7">
    <location>
        <begin position="1"/>
        <end position="26"/>
    </location>
</feature>
<protein>
    <submittedName>
        <fullName evidence="9">ABC transporter substrate-binding protein</fullName>
    </submittedName>
</protein>
<organism evidence="9 10">
    <name type="scientific">Acetivibrio mesophilus</name>
    <dbReference type="NCBI Taxonomy" id="2487273"/>
    <lineage>
        <taxon>Bacteria</taxon>
        <taxon>Bacillati</taxon>
        <taxon>Bacillota</taxon>
        <taxon>Clostridia</taxon>
        <taxon>Eubacteriales</taxon>
        <taxon>Oscillospiraceae</taxon>
        <taxon>Acetivibrio</taxon>
    </lineage>
</organism>
<dbReference type="Proteomes" id="UP000289166">
    <property type="component" value="Unassembled WGS sequence"/>
</dbReference>
<keyword evidence="7" id="KW-0732">Signal</keyword>
<evidence type="ECO:0000256" key="3">
    <source>
        <dbReference type="ARBA" id="ARBA00022448"/>
    </source>
</evidence>
<dbReference type="EMBL" id="RLII01000015">
    <property type="protein sequence ID" value="RXE58661.1"/>
    <property type="molecule type" value="Genomic_DNA"/>
</dbReference>
<proteinExistence type="inferred from homology"/>